<dbReference type="AlphaFoldDB" id="A0A854CKS8"/>
<reference evidence="2" key="1">
    <citation type="submission" date="2015-01" db="EMBL/GenBank/DDBJ databases">
        <title>Population genomics of rice bacterial leaf blight strains from India.</title>
        <authorList>
            <person name="Midha S."/>
            <person name="Anil M.G."/>
            <person name="Mishra D."/>
            <person name="Brahma K."/>
            <person name="Laha G.S."/>
            <person name="Sundaram R.M."/>
            <person name="Sonti R.V."/>
            <person name="Patil P.B."/>
        </authorList>
    </citation>
    <scope>NUCLEOTIDE SEQUENCE</scope>
    <source>
        <strain evidence="2">BXO512</strain>
    </source>
</reference>
<reference evidence="3" key="2">
    <citation type="submission" date="2015-01" db="EMBL/GenBank/DDBJ databases">
        <authorList>
            <person name="Midha S."/>
            <person name="Anil M.G."/>
            <person name="Mishra D."/>
            <person name="Brahma K."/>
            <person name="Laha G.S."/>
            <person name="Sundaram R.M."/>
            <person name="Sonti R.V."/>
            <person name="Patil P.B."/>
        </authorList>
    </citation>
    <scope>NUCLEOTIDE SEQUENCE</scope>
    <source>
        <strain evidence="3">IXO792</strain>
    </source>
</reference>
<dbReference type="EMBL" id="CP047493">
    <property type="protein sequence ID" value="UXW01735.1"/>
    <property type="molecule type" value="Genomic_DNA"/>
</dbReference>
<accession>A0A854CKS8</accession>
<evidence type="ECO:0000313" key="2">
    <source>
        <dbReference type="EMBL" id="OLG90829.1"/>
    </source>
</evidence>
<keyword evidence="1" id="KW-1133">Transmembrane helix</keyword>
<name>A0A854CKS8_XANOO</name>
<evidence type="ECO:0000313" key="3">
    <source>
        <dbReference type="EMBL" id="UXW01735.1"/>
    </source>
</evidence>
<protein>
    <recommendedName>
        <fullName evidence="4">Transmembrane protein</fullName>
    </recommendedName>
</protein>
<gene>
    <name evidence="2" type="ORF">BXO512_11280</name>
    <name evidence="3" type="ORF">IXO792_12580</name>
</gene>
<sequence length="67" mass="7321">MSGKAKDGALLLIVGLVVSAIALAASHYMGEAAIWVWSGLMIFGFILHQFEKRRKAAKRPPNDQDSH</sequence>
<reference evidence="3" key="3">
    <citation type="submission" date="2020-01" db="EMBL/GenBank/DDBJ databases">
        <title>Complete genome investigation of Xanthomonas oryzae strains.</title>
        <authorList>
            <person name="Kaur A."/>
            <person name="Bansal K."/>
            <person name="Patil P.B."/>
        </authorList>
    </citation>
    <scope>NUCLEOTIDE SEQUENCE</scope>
    <source>
        <strain evidence="3">IXO792</strain>
    </source>
</reference>
<organism evidence="2">
    <name type="scientific">Xanthomonas oryzae pv. oryzae</name>
    <dbReference type="NCBI Taxonomy" id="64187"/>
    <lineage>
        <taxon>Bacteria</taxon>
        <taxon>Pseudomonadati</taxon>
        <taxon>Pseudomonadota</taxon>
        <taxon>Gammaproteobacteria</taxon>
        <taxon>Lysobacterales</taxon>
        <taxon>Lysobacteraceae</taxon>
        <taxon>Xanthomonas</taxon>
    </lineage>
</organism>
<feature type="transmembrane region" description="Helical" evidence="1">
    <location>
        <begin position="34"/>
        <end position="50"/>
    </location>
</feature>
<keyword evidence="1" id="KW-0472">Membrane</keyword>
<evidence type="ECO:0000256" key="1">
    <source>
        <dbReference type="SAM" id="Phobius"/>
    </source>
</evidence>
<dbReference type="RefSeq" id="WP_027703995.1">
    <property type="nucleotide sequence ID" value="NZ_CP011532.1"/>
</dbReference>
<dbReference type="EMBL" id="JXEA01000141">
    <property type="protein sequence ID" value="OLG90829.1"/>
    <property type="molecule type" value="Genomic_DNA"/>
</dbReference>
<dbReference type="Proteomes" id="UP000187097">
    <property type="component" value="Chromosome"/>
</dbReference>
<keyword evidence="1" id="KW-0812">Transmembrane</keyword>
<evidence type="ECO:0008006" key="4">
    <source>
        <dbReference type="Google" id="ProtNLM"/>
    </source>
</evidence>
<proteinExistence type="predicted"/>